<dbReference type="PRINTS" id="PR00119">
    <property type="entry name" value="CATATPASE"/>
</dbReference>
<dbReference type="SUPFAM" id="SSF56784">
    <property type="entry name" value="HAD-like"/>
    <property type="match status" value="1"/>
</dbReference>
<keyword evidence="2" id="KW-0812">Transmembrane</keyword>
<dbReference type="Pfam" id="PF00702">
    <property type="entry name" value="Hydrolase"/>
    <property type="match status" value="1"/>
</dbReference>
<dbReference type="InterPro" id="IPR023299">
    <property type="entry name" value="ATPase_P-typ_cyto_dom_N"/>
</dbReference>
<dbReference type="Proteomes" id="UP000070444">
    <property type="component" value="Unassembled WGS sequence"/>
</dbReference>
<evidence type="ECO:0008006" key="5">
    <source>
        <dbReference type="Google" id="ProtNLM"/>
    </source>
</evidence>
<dbReference type="GO" id="GO:0016020">
    <property type="term" value="C:membrane"/>
    <property type="evidence" value="ECO:0007669"/>
    <property type="project" value="UniProtKB-SubCell"/>
</dbReference>
<dbReference type="Gene3D" id="3.40.50.1000">
    <property type="entry name" value="HAD superfamily/HAD-like"/>
    <property type="match status" value="1"/>
</dbReference>
<gene>
    <name evidence="3" type="ORF">CONCODRAFT_3911</name>
</gene>
<name>A0A137PE12_CONC2</name>
<dbReference type="InterPro" id="IPR023214">
    <property type="entry name" value="HAD_sf"/>
</dbReference>
<evidence type="ECO:0000313" key="4">
    <source>
        <dbReference type="Proteomes" id="UP000070444"/>
    </source>
</evidence>
<dbReference type="STRING" id="796925.A0A137PE12"/>
<dbReference type="GO" id="GO:0000166">
    <property type="term" value="F:nucleotide binding"/>
    <property type="evidence" value="ECO:0007669"/>
    <property type="project" value="InterPro"/>
</dbReference>
<sequence length="171" mass="19182">MPFNPTSKRTQATVVHLESNESFKVSKGAPPTMIKLVGGHDEAVHAVNDLAGRGLRALGVARTFPGKPDEWHLVGMISLLDPPRPDSADTVRRCHEYGVDVKMITGDQLIIAKEVAHRLGMQRAIFQRMRSYSLYRITSTIHILIFFFAKVSRELRLDSFIAQPLSNSRYP</sequence>
<organism evidence="3 4">
    <name type="scientific">Conidiobolus coronatus (strain ATCC 28846 / CBS 209.66 / NRRL 28638)</name>
    <name type="common">Delacroixia coronata</name>
    <dbReference type="NCBI Taxonomy" id="796925"/>
    <lineage>
        <taxon>Eukaryota</taxon>
        <taxon>Fungi</taxon>
        <taxon>Fungi incertae sedis</taxon>
        <taxon>Zoopagomycota</taxon>
        <taxon>Entomophthoromycotina</taxon>
        <taxon>Entomophthoromycetes</taxon>
        <taxon>Entomophthorales</taxon>
        <taxon>Ancylistaceae</taxon>
        <taxon>Conidiobolus</taxon>
    </lineage>
</organism>
<dbReference type="OrthoDB" id="2414399at2759"/>
<feature type="transmembrane region" description="Helical" evidence="2">
    <location>
        <begin position="132"/>
        <end position="149"/>
    </location>
</feature>
<dbReference type="Gene3D" id="3.40.1110.10">
    <property type="entry name" value="Calcium-transporting ATPase, cytoplasmic domain N"/>
    <property type="match status" value="1"/>
</dbReference>
<evidence type="ECO:0000256" key="2">
    <source>
        <dbReference type="SAM" id="Phobius"/>
    </source>
</evidence>
<evidence type="ECO:0000313" key="3">
    <source>
        <dbReference type="EMBL" id="KXN73236.1"/>
    </source>
</evidence>
<dbReference type="InterPro" id="IPR036412">
    <property type="entry name" value="HAD-like_sf"/>
</dbReference>
<comment type="subcellular location">
    <subcellularLocation>
        <location evidence="1">Membrane</location>
        <topology evidence="1">Multi-pass membrane protein</topology>
    </subcellularLocation>
</comment>
<accession>A0A137PE12</accession>
<protein>
    <recommendedName>
        <fullName evidence="5">HAD-like protein</fullName>
    </recommendedName>
</protein>
<keyword evidence="4" id="KW-1185">Reference proteome</keyword>
<dbReference type="SUPFAM" id="SSF81660">
    <property type="entry name" value="Metal cation-transporting ATPase, ATP-binding domain N"/>
    <property type="match status" value="1"/>
</dbReference>
<evidence type="ECO:0000256" key="1">
    <source>
        <dbReference type="ARBA" id="ARBA00004141"/>
    </source>
</evidence>
<reference evidence="3 4" key="1">
    <citation type="journal article" date="2015" name="Genome Biol. Evol.">
        <title>Phylogenomic analyses indicate that early fungi evolved digesting cell walls of algal ancestors of land plants.</title>
        <authorList>
            <person name="Chang Y."/>
            <person name="Wang S."/>
            <person name="Sekimoto S."/>
            <person name="Aerts A.L."/>
            <person name="Choi C."/>
            <person name="Clum A."/>
            <person name="LaButti K.M."/>
            <person name="Lindquist E.A."/>
            <person name="Yee Ngan C."/>
            <person name="Ohm R.A."/>
            <person name="Salamov A.A."/>
            <person name="Grigoriev I.V."/>
            <person name="Spatafora J.W."/>
            <person name="Berbee M.L."/>
        </authorList>
    </citation>
    <scope>NUCLEOTIDE SEQUENCE [LARGE SCALE GENOMIC DNA]</scope>
    <source>
        <strain evidence="3 4">NRRL 28638</strain>
    </source>
</reference>
<dbReference type="EMBL" id="KQ964440">
    <property type="protein sequence ID" value="KXN73236.1"/>
    <property type="molecule type" value="Genomic_DNA"/>
</dbReference>
<keyword evidence="2" id="KW-0472">Membrane</keyword>
<keyword evidence="2" id="KW-1133">Transmembrane helix</keyword>
<dbReference type="AlphaFoldDB" id="A0A137PE12"/>
<proteinExistence type="predicted"/>
<dbReference type="PANTHER" id="PTHR42861">
    <property type="entry name" value="CALCIUM-TRANSPORTING ATPASE"/>
    <property type="match status" value="1"/>
</dbReference>